<dbReference type="Pfam" id="PF06792">
    <property type="entry name" value="UPF0261"/>
    <property type="match status" value="1"/>
</dbReference>
<dbReference type="InterPro" id="IPR008322">
    <property type="entry name" value="UPF0261"/>
</dbReference>
<evidence type="ECO:0000313" key="4">
    <source>
        <dbReference type="Proteomes" id="UP001232156"/>
    </source>
</evidence>
<dbReference type="RefSeq" id="WP_347286792.1">
    <property type="nucleotide sequence ID" value="NZ_JAUZQE010000011.1"/>
</dbReference>
<dbReference type="InterPro" id="IPR044122">
    <property type="entry name" value="UPF0261_N"/>
</dbReference>
<name>A0ABU1D5A0_9BURK</name>
<keyword evidence="4" id="KW-1185">Reference proteome</keyword>
<proteinExistence type="predicted"/>
<evidence type="ECO:0000313" key="3">
    <source>
        <dbReference type="EMBL" id="MDR4125614.1"/>
    </source>
</evidence>
<dbReference type="PANTHER" id="PTHR31862:SF1">
    <property type="entry name" value="UPF0261 DOMAIN PROTEIN (AFU_ORTHOLOGUE AFUA_1G10120)"/>
    <property type="match status" value="1"/>
</dbReference>
<gene>
    <name evidence="3" type="ORF">Q8947_06405</name>
</gene>
<dbReference type="EMBL" id="JAUZQE010000011">
    <property type="protein sequence ID" value="MDR4125614.1"/>
    <property type="molecule type" value="Genomic_DNA"/>
</dbReference>
<dbReference type="InterPro" id="IPR051353">
    <property type="entry name" value="Tobamovirus_resist_UPF0261"/>
</dbReference>
<feature type="domain" description="UPF0261" evidence="2">
    <location>
        <begin position="187"/>
        <end position="403"/>
    </location>
</feature>
<dbReference type="Gene3D" id="3.40.50.12020">
    <property type="entry name" value="Uncharacterised protein family UPF0261, NN domain"/>
    <property type="match status" value="1"/>
</dbReference>
<dbReference type="CDD" id="cd15488">
    <property type="entry name" value="Tm-1-like"/>
    <property type="match status" value="1"/>
</dbReference>
<dbReference type="NCBIfam" id="NF002674">
    <property type="entry name" value="PRK02399.1-2"/>
    <property type="match status" value="1"/>
</dbReference>
<dbReference type="Gene3D" id="3.40.50.12030">
    <property type="entry name" value="Uncharacterised protein family UPF0261, NC domain"/>
    <property type="match status" value="1"/>
</dbReference>
<evidence type="ECO:0000259" key="2">
    <source>
        <dbReference type="Pfam" id="PF23189"/>
    </source>
</evidence>
<dbReference type="Pfam" id="PF23189">
    <property type="entry name" value="UPF0261_C"/>
    <property type="match status" value="1"/>
</dbReference>
<dbReference type="PIRSF" id="PIRSF033271">
    <property type="entry name" value="UCP033271"/>
    <property type="match status" value="1"/>
</dbReference>
<evidence type="ECO:0000259" key="1">
    <source>
        <dbReference type="Pfam" id="PF06792"/>
    </source>
</evidence>
<comment type="caution">
    <text evidence="3">The sequence shown here is derived from an EMBL/GenBank/DDBJ whole genome shotgun (WGS) entry which is preliminary data.</text>
</comment>
<dbReference type="PANTHER" id="PTHR31862">
    <property type="entry name" value="UPF0261 DOMAIN PROTEIN (AFU_ORTHOLOGUE AFUA_1G10120)"/>
    <property type="match status" value="1"/>
</dbReference>
<sequence length="406" mass="42763">MKTGRHLWVVGTFDTKAAELNYLAGLIREAGVPALTVDISTRSHDAVADIPAAEVATYHPEGARHVLGGDDRGRSVMAMGQALCRLVTACRASDTLLGMVGIGGSGGTSMIAPALHLLPYGMPKVLVSTLASGNTAPFVDVHDLVVINPVTDLAGLNRLSRRILANAAHAAAGMVLHPAPEPPSDARPALGFTMFGVTTQCVQAVTAHLENAFECQVFHANGPGGRALEALARSGMLNAVVDITTTEIGQHLAGGVCDAGPDRLAAAAEHGLPWVGSVGALDMINWGPPDTIPERHAGRLFHVHNSQVTLMRSTAEELERAGTELARRLNRSTGPVRLLLPLEGISALDAPGQVFHDPQADAALFAAIEREFTSNPDHQLIKVPLHINHPAFARLVAQTVREVIHV</sequence>
<reference evidence="3 4" key="1">
    <citation type="submission" date="2023-08" db="EMBL/GenBank/DDBJ databases">
        <title>Alcaligenaceae gen. nov., a novel taxon isolated from the sludge of Yixing Pesticide Factory.</title>
        <authorList>
            <person name="Ruan L."/>
        </authorList>
    </citation>
    <scope>NUCLEOTIDE SEQUENCE [LARGE SCALE GENOMIC DNA]</scope>
    <source>
        <strain evidence="3 4">LG-2</strain>
    </source>
</reference>
<dbReference type="Proteomes" id="UP001232156">
    <property type="component" value="Unassembled WGS sequence"/>
</dbReference>
<organism evidence="3 4">
    <name type="scientific">Yanghanlia caeni</name>
    <dbReference type="NCBI Taxonomy" id="3064283"/>
    <lineage>
        <taxon>Bacteria</taxon>
        <taxon>Pseudomonadati</taxon>
        <taxon>Pseudomonadota</taxon>
        <taxon>Betaproteobacteria</taxon>
        <taxon>Burkholderiales</taxon>
        <taxon>Alcaligenaceae</taxon>
        <taxon>Yanghanlia</taxon>
    </lineage>
</organism>
<protein>
    <submittedName>
        <fullName evidence="3">Tm-1-like ATP-binding domain-containing protein</fullName>
    </submittedName>
</protein>
<dbReference type="InterPro" id="IPR056778">
    <property type="entry name" value="UPF0261_C"/>
</dbReference>
<accession>A0ABU1D5A0</accession>
<feature type="domain" description="UPF0261" evidence="1">
    <location>
        <begin position="7"/>
        <end position="176"/>
    </location>
</feature>